<dbReference type="RefSeq" id="WP_063969388.1">
    <property type="nucleotide sequence ID" value="NZ_JAMXLT020000048.1"/>
</dbReference>
<evidence type="ECO:0000313" key="2">
    <source>
        <dbReference type="Proteomes" id="UP001204439"/>
    </source>
</evidence>
<organism evidence="1 2">
    <name type="scientific">Epilithonimonas ginsengisoli</name>
    <dbReference type="NCBI Taxonomy" id="1245592"/>
    <lineage>
        <taxon>Bacteria</taxon>
        <taxon>Pseudomonadati</taxon>
        <taxon>Bacteroidota</taxon>
        <taxon>Flavobacteriia</taxon>
        <taxon>Flavobacteriales</taxon>
        <taxon>Weeksellaceae</taxon>
        <taxon>Chryseobacterium group</taxon>
        <taxon>Epilithonimonas</taxon>
    </lineage>
</organism>
<gene>
    <name evidence="1" type="ORF">NG800_018300</name>
</gene>
<dbReference type="Proteomes" id="UP001204439">
    <property type="component" value="Unassembled WGS sequence"/>
</dbReference>
<accession>A0ABU4JMW4</accession>
<proteinExistence type="predicted"/>
<name>A0ABU4JMW4_9FLAO</name>
<reference evidence="1 2" key="1">
    <citation type="submission" date="2023-11" db="EMBL/GenBank/DDBJ databases">
        <title>First isolation, identification, and characterization of non-pathogenic Epilithonimonas ginsengisoli isolated from diseased farmed rainbow trout (Oncorhynchus mykiss) in Chile.</title>
        <authorList>
            <person name="Miranda C.D."/>
            <person name="Irgang R."/>
            <person name="Concha C."/>
            <person name="Rojas R."/>
            <person name="Avendano R."/>
        </authorList>
    </citation>
    <scope>NUCLEOTIDE SEQUENCE [LARGE SCALE GENOMIC DNA]</scope>
    <source>
        <strain evidence="1 2">FP99</strain>
    </source>
</reference>
<dbReference type="EMBL" id="JAMXLT020000048">
    <property type="protein sequence ID" value="MDW8550884.1"/>
    <property type="molecule type" value="Genomic_DNA"/>
</dbReference>
<protein>
    <submittedName>
        <fullName evidence="1">Uncharacterized protein</fullName>
    </submittedName>
</protein>
<keyword evidence="2" id="KW-1185">Reference proteome</keyword>
<comment type="caution">
    <text evidence="1">The sequence shown here is derived from an EMBL/GenBank/DDBJ whole genome shotgun (WGS) entry which is preliminary data.</text>
</comment>
<evidence type="ECO:0000313" key="1">
    <source>
        <dbReference type="EMBL" id="MDW8550884.1"/>
    </source>
</evidence>
<sequence length="172" mass="19142">MDKYAQLAWNIKEIAARDPRFKNAFKLPINGIVKDVENDTCTVEIRKDFEVSGIKLKSTANKEDNLLVIPKIGSKVTLMSLDGSVDNLCVIKVDAAEKLIFNENGLNIEIDSTDGKVKIKNDNASLFDLLQDLTNLLKQLKVYTAVGPSGTPLPDSIISIEKFEKDFKMLLK</sequence>